<proteinExistence type="predicted"/>
<reference evidence="1 2" key="1">
    <citation type="submission" date="2017-09" db="EMBL/GenBank/DDBJ databases">
        <title>Depth-based differentiation of microbial function through sediment-hosted aquifers and enrichment of novel symbionts in the deep terrestrial subsurface.</title>
        <authorList>
            <person name="Probst A.J."/>
            <person name="Ladd B."/>
            <person name="Jarett J.K."/>
            <person name="Geller-Mcgrath D.E."/>
            <person name="Sieber C.M."/>
            <person name="Emerson J.B."/>
            <person name="Anantharaman K."/>
            <person name="Thomas B.C."/>
            <person name="Malmstrom R."/>
            <person name="Stieglmeier M."/>
            <person name="Klingl A."/>
            <person name="Woyke T."/>
            <person name="Ryan C.M."/>
            <person name="Banfield J.F."/>
        </authorList>
    </citation>
    <scope>NUCLEOTIDE SEQUENCE [LARGE SCALE GENOMIC DNA]</scope>
    <source>
        <strain evidence="1">CG10_big_fil_rev_8_21_14_0_10_50_16</strain>
    </source>
</reference>
<dbReference type="PROSITE" id="PS51257">
    <property type="entry name" value="PROKAR_LIPOPROTEIN"/>
    <property type="match status" value="1"/>
</dbReference>
<comment type="caution">
    <text evidence="1">The sequence shown here is derived from an EMBL/GenBank/DDBJ whole genome shotgun (WGS) entry which is preliminary data.</text>
</comment>
<evidence type="ECO:0000313" key="2">
    <source>
        <dbReference type="Proteomes" id="UP000230084"/>
    </source>
</evidence>
<gene>
    <name evidence="1" type="ORF">COV06_00930</name>
</gene>
<dbReference type="Proteomes" id="UP000230084">
    <property type="component" value="Unassembled WGS sequence"/>
</dbReference>
<dbReference type="EMBL" id="PCYM01000001">
    <property type="protein sequence ID" value="PIR47950.1"/>
    <property type="molecule type" value="Genomic_DNA"/>
</dbReference>
<evidence type="ECO:0000313" key="1">
    <source>
        <dbReference type="EMBL" id="PIR47950.1"/>
    </source>
</evidence>
<name>A0A2H0RN97_9BACT</name>
<organism evidence="1 2">
    <name type="scientific">Candidatus Uhrbacteria bacterium CG10_big_fil_rev_8_21_14_0_10_50_16</name>
    <dbReference type="NCBI Taxonomy" id="1975039"/>
    <lineage>
        <taxon>Bacteria</taxon>
        <taxon>Candidatus Uhriibacteriota</taxon>
    </lineage>
</organism>
<dbReference type="AlphaFoldDB" id="A0A2H0RN97"/>
<evidence type="ECO:0008006" key="3">
    <source>
        <dbReference type="Google" id="ProtNLM"/>
    </source>
</evidence>
<sequence length="127" mass="14196">MKPFFIGILALLLVGAGCQPNPNKYVNEATVWVETTAPTYLFDGHDLQLKEAIQGGCSSCWDVYLDFESNSAGFGDRTDQVSAQVITTHTMRIRFLQGEMIEAITDQIYDEQNAKKLESIFITEPEV</sequence>
<accession>A0A2H0RN97</accession>
<protein>
    <recommendedName>
        <fullName evidence="3">Lipoprotein</fullName>
    </recommendedName>
</protein>